<evidence type="ECO:0000313" key="4">
    <source>
        <dbReference type="Proteomes" id="UP000800040"/>
    </source>
</evidence>
<reference evidence="3" key="1">
    <citation type="submission" date="2020-01" db="EMBL/GenBank/DDBJ databases">
        <authorList>
            <consortium name="DOE Joint Genome Institute"/>
            <person name="Haridas S."/>
            <person name="Albert R."/>
            <person name="Binder M."/>
            <person name="Bloem J."/>
            <person name="Labutti K."/>
            <person name="Salamov A."/>
            <person name="Andreopoulos B."/>
            <person name="Baker S.E."/>
            <person name="Barry K."/>
            <person name="Bills G."/>
            <person name="Bluhm B.H."/>
            <person name="Cannon C."/>
            <person name="Castanera R."/>
            <person name="Culley D.E."/>
            <person name="Daum C."/>
            <person name="Ezra D."/>
            <person name="Gonzalez J.B."/>
            <person name="Henrissat B."/>
            <person name="Kuo A."/>
            <person name="Liang C."/>
            <person name="Lipzen A."/>
            <person name="Lutzoni F."/>
            <person name="Magnuson J."/>
            <person name="Mondo S."/>
            <person name="Nolan M."/>
            <person name="Ohm R."/>
            <person name="Pangilinan J."/>
            <person name="Park H.-J."/>
            <person name="Ramirez L."/>
            <person name="Alfaro M."/>
            <person name="Sun H."/>
            <person name="Tritt A."/>
            <person name="Yoshinaga Y."/>
            <person name="Zwiers L.-H."/>
            <person name="Turgeon B.G."/>
            <person name="Goodwin S.B."/>
            <person name="Spatafora J.W."/>
            <person name="Crous P.W."/>
            <person name="Grigoriev I.V."/>
        </authorList>
    </citation>
    <scope>NUCLEOTIDE SEQUENCE</scope>
    <source>
        <strain evidence="3">P77</strain>
    </source>
</reference>
<keyword evidence="4" id="KW-1185">Reference proteome</keyword>
<keyword evidence="2" id="KW-1133">Transmembrane helix</keyword>
<accession>A0A6A5JYS0</accession>
<gene>
    <name evidence="3" type="ORF">BDW02DRAFT_651428</name>
</gene>
<protein>
    <submittedName>
        <fullName evidence="3">Uncharacterized protein</fullName>
    </submittedName>
</protein>
<proteinExistence type="predicted"/>
<feature type="region of interest" description="Disordered" evidence="1">
    <location>
        <begin position="1"/>
        <end position="52"/>
    </location>
</feature>
<dbReference type="AlphaFoldDB" id="A0A6A5JYS0"/>
<dbReference type="EMBL" id="ML975449">
    <property type="protein sequence ID" value="KAF1829341.1"/>
    <property type="molecule type" value="Genomic_DNA"/>
</dbReference>
<organism evidence="3 4">
    <name type="scientific">Decorospora gaudefroyi</name>
    <dbReference type="NCBI Taxonomy" id="184978"/>
    <lineage>
        <taxon>Eukaryota</taxon>
        <taxon>Fungi</taxon>
        <taxon>Dikarya</taxon>
        <taxon>Ascomycota</taxon>
        <taxon>Pezizomycotina</taxon>
        <taxon>Dothideomycetes</taxon>
        <taxon>Pleosporomycetidae</taxon>
        <taxon>Pleosporales</taxon>
        <taxon>Pleosporineae</taxon>
        <taxon>Pleosporaceae</taxon>
        <taxon>Decorospora</taxon>
    </lineage>
</organism>
<dbReference type="Proteomes" id="UP000800040">
    <property type="component" value="Unassembled WGS sequence"/>
</dbReference>
<feature type="transmembrane region" description="Helical" evidence="2">
    <location>
        <begin position="108"/>
        <end position="130"/>
    </location>
</feature>
<feature type="transmembrane region" description="Helical" evidence="2">
    <location>
        <begin position="78"/>
        <end position="102"/>
    </location>
</feature>
<evidence type="ECO:0000313" key="3">
    <source>
        <dbReference type="EMBL" id="KAF1829341.1"/>
    </source>
</evidence>
<evidence type="ECO:0000256" key="2">
    <source>
        <dbReference type="SAM" id="Phobius"/>
    </source>
</evidence>
<name>A0A6A5JYS0_9PLEO</name>
<keyword evidence="2" id="KW-0472">Membrane</keyword>
<feature type="compositionally biased region" description="Basic and acidic residues" evidence="1">
    <location>
        <begin position="7"/>
        <end position="33"/>
    </location>
</feature>
<sequence>MSYEDIEAARAKRAMQEADKEAKGKRKADAATKEKKKRKKRKDANVTQEAEEVTVQTSEAHVAEESALLPYRALVARMYLTSGGWLACPLWLVYCHCIRLAIDAPPLSYRYCVAVYYLIASASSAASLALDGRRRRATEALNVVYRTPLVGGCKGARDV</sequence>
<keyword evidence="2" id="KW-0812">Transmembrane</keyword>
<evidence type="ECO:0000256" key="1">
    <source>
        <dbReference type="SAM" id="MobiDB-lite"/>
    </source>
</evidence>